<dbReference type="FunFam" id="3.30.110.30:FF:000001">
    <property type="entry name" value="Bifunctional glutamate/proline--tRNA ligase"/>
    <property type="match status" value="1"/>
</dbReference>
<protein>
    <recommendedName>
        <fullName evidence="1">proline--tRNA ligase</fullName>
        <ecNumber evidence="1">6.1.1.15</ecNumber>
    </recommendedName>
    <alternativeName>
        <fullName evidence="7">Prolyl-tRNA synthetase</fullName>
    </alternativeName>
</protein>
<evidence type="ECO:0000256" key="1">
    <source>
        <dbReference type="ARBA" id="ARBA00012831"/>
    </source>
</evidence>
<dbReference type="NCBIfam" id="TIGR00408">
    <property type="entry name" value="proS_fam_I"/>
    <property type="match status" value="1"/>
</dbReference>
<dbReference type="InterPro" id="IPR002316">
    <property type="entry name" value="Pro-tRNA-ligase_IIa"/>
</dbReference>
<dbReference type="Gene3D" id="3.30.110.30">
    <property type="entry name" value="C-terminal domain of ProRS"/>
    <property type="match status" value="1"/>
</dbReference>
<dbReference type="SUPFAM" id="SSF55681">
    <property type="entry name" value="Class II aaRS and biotin synthetases"/>
    <property type="match status" value="1"/>
</dbReference>
<gene>
    <name evidence="11" type="ORF">RMAR00112_LOCUS22254</name>
</gene>
<dbReference type="EMBL" id="HBHW01028735">
    <property type="protein sequence ID" value="CAE0054225.1"/>
    <property type="molecule type" value="Transcribed_RNA"/>
</dbReference>
<dbReference type="Gene3D" id="3.30.930.10">
    <property type="entry name" value="Bira Bifunctional Protein, Domain 2"/>
    <property type="match status" value="1"/>
</dbReference>
<dbReference type="SUPFAM" id="SSF64586">
    <property type="entry name" value="C-terminal domain of ProRS"/>
    <property type="match status" value="1"/>
</dbReference>
<feature type="compositionally biased region" description="Basic residues" evidence="9">
    <location>
        <begin position="30"/>
        <end position="40"/>
    </location>
</feature>
<dbReference type="Pfam" id="PF09180">
    <property type="entry name" value="ProRS-C_1"/>
    <property type="match status" value="1"/>
</dbReference>
<evidence type="ECO:0000313" key="11">
    <source>
        <dbReference type="EMBL" id="CAE0054225.1"/>
    </source>
</evidence>
<evidence type="ECO:0000256" key="3">
    <source>
        <dbReference type="ARBA" id="ARBA00022741"/>
    </source>
</evidence>
<keyword evidence="5" id="KW-0648">Protein biosynthesis</keyword>
<comment type="catalytic activity">
    <reaction evidence="8">
        <text>tRNA(Pro) + L-proline + ATP = L-prolyl-tRNA(Pro) + AMP + diphosphate</text>
        <dbReference type="Rhea" id="RHEA:14305"/>
        <dbReference type="Rhea" id="RHEA-COMP:9700"/>
        <dbReference type="Rhea" id="RHEA-COMP:9702"/>
        <dbReference type="ChEBI" id="CHEBI:30616"/>
        <dbReference type="ChEBI" id="CHEBI:33019"/>
        <dbReference type="ChEBI" id="CHEBI:60039"/>
        <dbReference type="ChEBI" id="CHEBI:78442"/>
        <dbReference type="ChEBI" id="CHEBI:78532"/>
        <dbReference type="ChEBI" id="CHEBI:456215"/>
        <dbReference type="EC" id="6.1.1.15"/>
    </reaction>
</comment>
<organism evidence="11">
    <name type="scientific">Rhodosorus marinus</name>
    <dbReference type="NCBI Taxonomy" id="101924"/>
    <lineage>
        <taxon>Eukaryota</taxon>
        <taxon>Rhodophyta</taxon>
        <taxon>Stylonematophyceae</taxon>
        <taxon>Stylonematales</taxon>
        <taxon>Stylonemataceae</taxon>
        <taxon>Rhodosorus</taxon>
    </lineage>
</organism>
<dbReference type="InterPro" id="IPR017449">
    <property type="entry name" value="Pro-tRNA_synth_II"/>
</dbReference>
<name>A0A7S2ZWT6_9RHOD</name>
<keyword evidence="2" id="KW-0436">Ligase</keyword>
<proteinExistence type="inferred from homology"/>
<dbReference type="SUPFAM" id="SSF52954">
    <property type="entry name" value="Class II aaRS ABD-related"/>
    <property type="match status" value="1"/>
</dbReference>
<dbReference type="PROSITE" id="PS50862">
    <property type="entry name" value="AA_TRNA_LIGASE_II"/>
    <property type="match status" value="1"/>
</dbReference>
<dbReference type="InterPro" id="IPR045864">
    <property type="entry name" value="aa-tRNA-synth_II/BPL/LPL"/>
</dbReference>
<dbReference type="InterPro" id="IPR016061">
    <property type="entry name" value="Pro-tRNA_ligase_II_C"/>
</dbReference>
<dbReference type="GO" id="GO:0017101">
    <property type="term" value="C:aminoacyl-tRNA synthetase multienzyme complex"/>
    <property type="evidence" value="ECO:0007669"/>
    <property type="project" value="TreeGrafter"/>
</dbReference>
<keyword evidence="3" id="KW-0547">Nucleotide-binding</keyword>
<sequence length="566" mass="63978">MADESCEAVVESMAEVKVNGEGSVETGTNGKKKKEKQKKPAKTEKDPMKGNSAKVTRTGIEVSKTKDFGLWFQEVITKAELIDYYDIRGCYVLRPRSFAIWDSIKDMLDKRIKALGVENCYFPLFVSSDRLKKEQNHVEGFEAEVAWVTKSGKKELNEPIAVRPTSETIMYPAFSKWIRSFRDLPLKINQWSNVVRWEMTHCTPFIRSREFLWQEGHTAFATREEAAAEVLDILDIYKSVYEDLLAVPVVRGTKTESEKFAGALYTTTVEGFVPATGRAIQGATSHCLGQNFAEMFDIKYENDERETKHVWQNSWGLTTRTIGVMIMVHSDDRGLVIPPRVAPQEAVVVPIFKKGHEAMVIEEAEKLGKELKDAGYKVKVDSRTDKTPGWKYNEHELRGVCTRLELGPRDIENAKVLCVRRDTGQKIELNRATAVADLRQVLEEMQESLLARAREELYSKIQRVSNWEEFMSTLNSKKLCLCPWCKNASCEENVKSRSKKESENSEFNVQAADGEGESLSGTAKSLCIPFSAELDALGTSGPSLQEEKCFACDEFAEVLVLFGRSY</sequence>
<dbReference type="CDD" id="cd00778">
    <property type="entry name" value="ProRS_core_arch_euk"/>
    <property type="match status" value="1"/>
</dbReference>
<dbReference type="Pfam" id="PF00587">
    <property type="entry name" value="tRNA-synt_2b"/>
    <property type="match status" value="1"/>
</dbReference>
<reference evidence="11" key="1">
    <citation type="submission" date="2021-01" db="EMBL/GenBank/DDBJ databases">
        <authorList>
            <person name="Corre E."/>
            <person name="Pelletier E."/>
            <person name="Niang G."/>
            <person name="Scheremetjew M."/>
            <person name="Finn R."/>
            <person name="Kale V."/>
            <person name="Holt S."/>
            <person name="Cochrane G."/>
            <person name="Meng A."/>
            <person name="Brown T."/>
            <person name="Cohen L."/>
        </authorList>
    </citation>
    <scope>NUCLEOTIDE SEQUENCE</scope>
    <source>
        <strain evidence="11">CCMP 769</strain>
    </source>
</reference>
<dbReference type="PANTHER" id="PTHR43382">
    <property type="entry name" value="PROLYL-TRNA SYNTHETASE"/>
    <property type="match status" value="1"/>
</dbReference>
<dbReference type="GO" id="GO:0006433">
    <property type="term" value="P:prolyl-tRNA aminoacylation"/>
    <property type="evidence" value="ECO:0007669"/>
    <property type="project" value="InterPro"/>
</dbReference>
<dbReference type="GO" id="GO:0005524">
    <property type="term" value="F:ATP binding"/>
    <property type="evidence" value="ECO:0007669"/>
    <property type="project" value="UniProtKB-KW"/>
</dbReference>
<dbReference type="SMART" id="SM00946">
    <property type="entry name" value="ProRS-C_1"/>
    <property type="match status" value="1"/>
</dbReference>
<keyword evidence="4" id="KW-0067">ATP-binding</keyword>
<evidence type="ECO:0000256" key="4">
    <source>
        <dbReference type="ARBA" id="ARBA00022840"/>
    </source>
</evidence>
<evidence type="ECO:0000259" key="10">
    <source>
        <dbReference type="PROSITE" id="PS50862"/>
    </source>
</evidence>
<dbReference type="InterPro" id="IPR033721">
    <property type="entry name" value="ProRS_core_arch_euk"/>
</dbReference>
<dbReference type="PANTHER" id="PTHR43382:SF2">
    <property type="entry name" value="BIFUNCTIONAL GLUTAMATE_PROLINE--TRNA LIGASE"/>
    <property type="match status" value="1"/>
</dbReference>
<accession>A0A7S2ZWT6</accession>
<evidence type="ECO:0000256" key="6">
    <source>
        <dbReference type="ARBA" id="ARBA00023146"/>
    </source>
</evidence>
<evidence type="ECO:0000256" key="9">
    <source>
        <dbReference type="SAM" id="MobiDB-lite"/>
    </source>
</evidence>
<dbReference type="FunFam" id="3.30.930.10:FF:000007">
    <property type="entry name" value="Bifunctional glutamate/proline--tRNA ligase"/>
    <property type="match status" value="1"/>
</dbReference>
<dbReference type="Pfam" id="PF03129">
    <property type="entry name" value="HGTP_anticodon"/>
    <property type="match status" value="1"/>
</dbReference>
<dbReference type="EC" id="6.1.1.15" evidence="1"/>
<keyword evidence="6" id="KW-0030">Aminoacyl-tRNA synthetase</keyword>
<dbReference type="GO" id="GO:0005737">
    <property type="term" value="C:cytoplasm"/>
    <property type="evidence" value="ECO:0007669"/>
    <property type="project" value="InterPro"/>
</dbReference>
<dbReference type="InterPro" id="IPR004499">
    <property type="entry name" value="Pro-tRNA-ligase_IIa_arc-type"/>
</dbReference>
<dbReference type="HAMAP" id="MF_01571">
    <property type="entry name" value="Pro_tRNA_synth_type3"/>
    <property type="match status" value="1"/>
</dbReference>
<feature type="region of interest" description="Disordered" evidence="9">
    <location>
        <begin position="17"/>
        <end position="54"/>
    </location>
</feature>
<dbReference type="InterPro" id="IPR004154">
    <property type="entry name" value="Anticodon-bd"/>
</dbReference>
<dbReference type="InterPro" id="IPR002314">
    <property type="entry name" value="aa-tRNA-synt_IIb"/>
</dbReference>
<feature type="domain" description="Aminoacyl-transfer RNA synthetases class-II family profile" evidence="10">
    <location>
        <begin position="88"/>
        <end position="338"/>
    </location>
</feature>
<dbReference type="PRINTS" id="PR01046">
    <property type="entry name" value="TRNASYNTHPRO"/>
</dbReference>
<evidence type="ECO:0000256" key="8">
    <source>
        <dbReference type="ARBA" id="ARBA00047671"/>
    </source>
</evidence>
<evidence type="ECO:0000256" key="2">
    <source>
        <dbReference type="ARBA" id="ARBA00022598"/>
    </source>
</evidence>
<dbReference type="InterPro" id="IPR036621">
    <property type="entry name" value="Anticodon-bd_dom_sf"/>
</dbReference>
<dbReference type="AlphaFoldDB" id="A0A7S2ZWT6"/>
<dbReference type="Gene3D" id="3.40.50.800">
    <property type="entry name" value="Anticodon-binding domain"/>
    <property type="match status" value="1"/>
</dbReference>
<evidence type="ECO:0000256" key="7">
    <source>
        <dbReference type="ARBA" id="ARBA00029731"/>
    </source>
</evidence>
<dbReference type="GO" id="GO:0004827">
    <property type="term" value="F:proline-tRNA ligase activity"/>
    <property type="evidence" value="ECO:0007669"/>
    <property type="project" value="UniProtKB-EC"/>
</dbReference>
<dbReference type="InterPro" id="IPR006195">
    <property type="entry name" value="aa-tRNA-synth_II"/>
</dbReference>
<evidence type="ECO:0000256" key="5">
    <source>
        <dbReference type="ARBA" id="ARBA00022917"/>
    </source>
</evidence>